<dbReference type="PROSITE" id="PS51873">
    <property type="entry name" value="TRIAD"/>
    <property type="match status" value="1"/>
</dbReference>
<dbReference type="Gene3D" id="1.20.120.1750">
    <property type="match status" value="1"/>
</dbReference>
<reference evidence="11" key="1">
    <citation type="submission" date="2022-10" db="EMBL/GenBank/DDBJ databases">
        <title>Tapping the CABI collections for fungal endophytes: first genome assemblies for Collariella, Neodidymelliopsis, Ascochyta clinopodiicola, Didymella pomorum, Didymosphaeria variabile, Neocosmospora piperis and Neocucurbitaria cava.</title>
        <authorList>
            <person name="Hill R."/>
        </authorList>
    </citation>
    <scope>NUCLEOTIDE SEQUENCE</scope>
    <source>
        <strain evidence="11">IMI 356814</strain>
    </source>
</reference>
<keyword evidence="6" id="KW-0863">Zinc-finger</keyword>
<dbReference type="GO" id="GO:0016567">
    <property type="term" value="P:protein ubiquitination"/>
    <property type="evidence" value="ECO:0007669"/>
    <property type="project" value="InterPro"/>
</dbReference>
<evidence type="ECO:0000256" key="3">
    <source>
        <dbReference type="ARBA" id="ARBA00022679"/>
    </source>
</evidence>
<keyword evidence="12" id="KW-1185">Reference proteome</keyword>
<evidence type="ECO:0000256" key="5">
    <source>
        <dbReference type="ARBA" id="ARBA00022737"/>
    </source>
</evidence>
<dbReference type="AlphaFoldDB" id="A0A9W8YEI8"/>
<evidence type="ECO:0000256" key="4">
    <source>
        <dbReference type="ARBA" id="ARBA00022723"/>
    </source>
</evidence>
<proteinExistence type="predicted"/>
<evidence type="ECO:0000313" key="12">
    <source>
        <dbReference type="Proteomes" id="UP001140560"/>
    </source>
</evidence>
<evidence type="ECO:0000259" key="10">
    <source>
        <dbReference type="PROSITE" id="PS51873"/>
    </source>
</evidence>
<gene>
    <name evidence="11" type="ORF">N0V83_003441</name>
</gene>
<keyword evidence="5" id="KW-0677">Repeat</keyword>
<dbReference type="OrthoDB" id="1431934at2759"/>
<evidence type="ECO:0000256" key="6">
    <source>
        <dbReference type="ARBA" id="ARBA00022771"/>
    </source>
</evidence>
<comment type="caution">
    <text evidence="11">The sequence shown here is derived from an EMBL/GenBank/DDBJ whole genome shotgun (WGS) entry which is preliminary data.</text>
</comment>
<dbReference type="PANTHER" id="PTHR11685">
    <property type="entry name" value="RBR FAMILY RING FINGER AND IBR DOMAIN-CONTAINING"/>
    <property type="match status" value="1"/>
</dbReference>
<comment type="catalytic activity">
    <reaction evidence="1">
        <text>[E2 ubiquitin-conjugating enzyme]-S-ubiquitinyl-L-cysteine + [acceptor protein]-L-lysine = [E2 ubiquitin-conjugating enzyme]-L-cysteine + [acceptor protein]-N(6)-ubiquitinyl-L-lysine.</text>
        <dbReference type="EC" id="2.3.2.31"/>
    </reaction>
</comment>
<protein>
    <recommendedName>
        <fullName evidence="2">RBR-type E3 ubiquitin transferase</fullName>
        <ecNumber evidence="2">2.3.2.31</ecNumber>
    </recommendedName>
</protein>
<dbReference type="GO" id="GO:0008270">
    <property type="term" value="F:zinc ion binding"/>
    <property type="evidence" value="ECO:0007669"/>
    <property type="project" value="UniProtKB-KW"/>
</dbReference>
<feature type="region of interest" description="Disordered" evidence="9">
    <location>
        <begin position="1"/>
        <end position="95"/>
    </location>
</feature>
<dbReference type="GO" id="GO:0061630">
    <property type="term" value="F:ubiquitin protein ligase activity"/>
    <property type="evidence" value="ECO:0007669"/>
    <property type="project" value="UniProtKB-EC"/>
</dbReference>
<dbReference type="EMBL" id="JAPEUY010000005">
    <property type="protein sequence ID" value="KAJ4373150.1"/>
    <property type="molecule type" value="Genomic_DNA"/>
</dbReference>
<dbReference type="InterPro" id="IPR002867">
    <property type="entry name" value="IBR_dom"/>
</dbReference>
<evidence type="ECO:0000256" key="8">
    <source>
        <dbReference type="ARBA" id="ARBA00022833"/>
    </source>
</evidence>
<evidence type="ECO:0000313" key="11">
    <source>
        <dbReference type="EMBL" id="KAJ4373150.1"/>
    </source>
</evidence>
<organism evidence="11 12">
    <name type="scientific">Neocucurbitaria cava</name>
    <dbReference type="NCBI Taxonomy" id="798079"/>
    <lineage>
        <taxon>Eukaryota</taxon>
        <taxon>Fungi</taxon>
        <taxon>Dikarya</taxon>
        <taxon>Ascomycota</taxon>
        <taxon>Pezizomycotina</taxon>
        <taxon>Dothideomycetes</taxon>
        <taxon>Pleosporomycetidae</taxon>
        <taxon>Pleosporales</taxon>
        <taxon>Pleosporineae</taxon>
        <taxon>Cucurbitariaceae</taxon>
        <taxon>Neocucurbitaria</taxon>
    </lineage>
</organism>
<evidence type="ECO:0000256" key="7">
    <source>
        <dbReference type="ARBA" id="ARBA00022786"/>
    </source>
</evidence>
<feature type="domain" description="RING-type" evidence="10">
    <location>
        <begin position="94"/>
        <end position="347"/>
    </location>
</feature>
<keyword evidence="8" id="KW-0862">Zinc</keyword>
<dbReference type="Pfam" id="PF01485">
    <property type="entry name" value="IBR"/>
    <property type="match status" value="1"/>
</dbReference>
<dbReference type="EC" id="2.3.2.31" evidence="2"/>
<dbReference type="CDD" id="cd20335">
    <property type="entry name" value="BRcat_RBR"/>
    <property type="match status" value="1"/>
</dbReference>
<keyword evidence="4" id="KW-0479">Metal-binding</keyword>
<dbReference type="InterPro" id="IPR031127">
    <property type="entry name" value="E3_UB_ligase_RBR"/>
</dbReference>
<keyword evidence="7" id="KW-0833">Ubl conjugation pathway</keyword>
<evidence type="ECO:0000256" key="2">
    <source>
        <dbReference type="ARBA" id="ARBA00012251"/>
    </source>
</evidence>
<feature type="compositionally biased region" description="Low complexity" evidence="9">
    <location>
        <begin position="50"/>
        <end position="63"/>
    </location>
</feature>
<accession>A0A9W8YEI8</accession>
<keyword evidence="3" id="KW-0808">Transferase</keyword>
<evidence type="ECO:0000256" key="1">
    <source>
        <dbReference type="ARBA" id="ARBA00001798"/>
    </source>
</evidence>
<feature type="compositionally biased region" description="Pro residues" evidence="9">
    <location>
        <begin position="83"/>
        <end position="94"/>
    </location>
</feature>
<dbReference type="CDD" id="cd20336">
    <property type="entry name" value="Rcat_RBR"/>
    <property type="match status" value="1"/>
</dbReference>
<dbReference type="Proteomes" id="UP001140560">
    <property type="component" value="Unassembled WGS sequence"/>
</dbReference>
<evidence type="ECO:0000256" key="9">
    <source>
        <dbReference type="SAM" id="MobiDB-lite"/>
    </source>
</evidence>
<sequence length="389" mass="42410">MARTKQTARKSTNGMSNGRRVILPRNQFTPAAVITPQPPSTTRVLRSDTAKAAAASTSKVTTRSTRRRRALDPWTPKRKVNPNPKPRPRAPPPTHFTCRICIEEQPVDHFVRWFPPKRPGRGRPTGPGEVPFHCVAHLARNPRRKHIDPVCKTCIGLSLSARLDTLGARAIGTGCLEPGCTEPWSHEHLMTYMPRGAALEKFNMDMFAVWLQDADPKPMTCLAPGGGCSAIGVPDASAPGYPQVTCHTCSFRSCAVCLLPWHKDLTCAENGANRINEQISDPEKDTLKLMQTKDGKRCPNCYLVIEKDGGCDSMFCLGCKKYFNWATAASAVTGAKKAEPVTHSNPYWHVNNGPVVCEMDRIEGVASGVFSGIVNGDGVPFVRATADAA</sequence>
<name>A0A9W8YEI8_9PLEO</name>
<dbReference type="InterPro" id="IPR044066">
    <property type="entry name" value="TRIAD_supradom"/>
</dbReference>
<dbReference type="SUPFAM" id="SSF57850">
    <property type="entry name" value="RING/U-box"/>
    <property type="match status" value="2"/>
</dbReference>